<evidence type="ECO:0000256" key="2">
    <source>
        <dbReference type="ARBA" id="ARBA00022692"/>
    </source>
</evidence>
<dbReference type="InterPro" id="IPR020846">
    <property type="entry name" value="MFS_dom"/>
</dbReference>
<feature type="domain" description="Major facilitator superfamily (MFS) profile" evidence="6">
    <location>
        <begin position="221"/>
        <end position="409"/>
    </location>
</feature>
<feature type="transmembrane region" description="Helical" evidence="5">
    <location>
        <begin position="312"/>
        <end position="333"/>
    </location>
</feature>
<comment type="subcellular location">
    <subcellularLocation>
        <location evidence="1">Cell membrane</location>
        <topology evidence="1">Multi-pass membrane protein</topology>
    </subcellularLocation>
</comment>
<evidence type="ECO:0000256" key="1">
    <source>
        <dbReference type="ARBA" id="ARBA00004651"/>
    </source>
</evidence>
<gene>
    <name evidence="7" type="ORF">ATK74_0543</name>
</gene>
<feature type="transmembrane region" description="Helical" evidence="5">
    <location>
        <begin position="143"/>
        <end position="162"/>
    </location>
</feature>
<proteinExistence type="predicted"/>
<dbReference type="AlphaFoldDB" id="A0A2A9CNV4"/>
<evidence type="ECO:0000256" key="4">
    <source>
        <dbReference type="ARBA" id="ARBA00023136"/>
    </source>
</evidence>
<name>A0A2A9CNV4_9ACTN</name>
<dbReference type="OrthoDB" id="9809599at2"/>
<feature type="transmembrane region" description="Helical" evidence="5">
    <location>
        <begin position="79"/>
        <end position="97"/>
    </location>
</feature>
<dbReference type="Proteomes" id="UP000226079">
    <property type="component" value="Unassembled WGS sequence"/>
</dbReference>
<evidence type="ECO:0000313" key="8">
    <source>
        <dbReference type="Proteomes" id="UP000226079"/>
    </source>
</evidence>
<dbReference type="Gene3D" id="1.20.1250.20">
    <property type="entry name" value="MFS general substrate transporter like domains"/>
    <property type="match status" value="2"/>
</dbReference>
<feature type="transmembrane region" description="Helical" evidence="5">
    <location>
        <begin position="12"/>
        <end position="31"/>
    </location>
</feature>
<dbReference type="PANTHER" id="PTHR23514:SF13">
    <property type="entry name" value="INNER MEMBRANE PROTEIN YBJJ"/>
    <property type="match status" value="1"/>
</dbReference>
<keyword evidence="3 5" id="KW-1133">Transmembrane helix</keyword>
<protein>
    <submittedName>
        <fullName evidence="7">Fucose permease</fullName>
    </submittedName>
</protein>
<dbReference type="RefSeq" id="WP_098459595.1">
    <property type="nucleotide sequence ID" value="NZ_PDJC01000001.1"/>
</dbReference>
<dbReference type="InterPro" id="IPR011701">
    <property type="entry name" value="MFS"/>
</dbReference>
<sequence length="409" mass="41559">MLRPAATTTPQRARLLLIAAFAITGIVAFSWMARIPSVMSALGLTAPQFGAVLLVGSVGSVVTVVASGGLLNRFGTVRLFAFGTVINALGIALMGVGPALASVWVFTAGIIISGIGGALLNVSVNLESTRIEQALGRTVIPHFHAGFSIGAVLGSLIGAGASSLSIPVGTQFIAIAVLSGGLRLAALRTGLVLPGRSLAAHTDGRWHVKLRAELSAWTERRTMQIALVAFVAAFSEGVANNWLTVSFVQDFAEPEAIAGLALGVFIGAMTLLRVFGSRLIDWLGRARTLQLSLIASVVGLALFGLASSAGLAVVGTALWGLGAALCFPIAVAAASDEPSLAAGRVSVVASMGSIAALVAAPMVGFIAAALGAQHSMLVVLIGLLLALMVSPRVDPPTVGLPLDQPLSRS</sequence>
<feature type="transmembrane region" description="Helical" evidence="5">
    <location>
        <begin position="256"/>
        <end position="276"/>
    </location>
</feature>
<dbReference type="Pfam" id="PF07690">
    <property type="entry name" value="MFS_1"/>
    <property type="match status" value="1"/>
</dbReference>
<dbReference type="EMBL" id="PDJC01000001">
    <property type="protein sequence ID" value="PFG16018.1"/>
    <property type="molecule type" value="Genomic_DNA"/>
</dbReference>
<dbReference type="InterPro" id="IPR036259">
    <property type="entry name" value="MFS_trans_sf"/>
</dbReference>
<reference evidence="7 8" key="1">
    <citation type="submission" date="2017-10" db="EMBL/GenBank/DDBJ databases">
        <title>Sequencing the genomes of 1000 actinobacteria strains.</title>
        <authorList>
            <person name="Klenk H.-P."/>
        </authorList>
    </citation>
    <scope>NUCLEOTIDE SEQUENCE [LARGE SCALE GENOMIC DNA]</scope>
    <source>
        <strain evidence="7 8">DSM 15597</strain>
    </source>
</reference>
<evidence type="ECO:0000259" key="6">
    <source>
        <dbReference type="PROSITE" id="PS50850"/>
    </source>
</evidence>
<feature type="transmembrane region" description="Helical" evidence="5">
    <location>
        <begin position="103"/>
        <end position="122"/>
    </location>
</feature>
<comment type="caution">
    <text evidence="7">The sequence shown here is derived from an EMBL/GenBank/DDBJ whole genome shotgun (WGS) entry which is preliminary data.</text>
</comment>
<dbReference type="PROSITE" id="PS50850">
    <property type="entry name" value="MFS"/>
    <property type="match status" value="1"/>
</dbReference>
<feature type="transmembrane region" description="Helical" evidence="5">
    <location>
        <begin position="376"/>
        <end position="393"/>
    </location>
</feature>
<evidence type="ECO:0000313" key="7">
    <source>
        <dbReference type="EMBL" id="PFG16018.1"/>
    </source>
</evidence>
<feature type="transmembrane region" description="Helical" evidence="5">
    <location>
        <begin position="51"/>
        <end position="72"/>
    </location>
</feature>
<keyword evidence="4 5" id="KW-0472">Membrane</keyword>
<feature type="transmembrane region" description="Helical" evidence="5">
    <location>
        <begin position="168"/>
        <end position="186"/>
    </location>
</feature>
<dbReference type="SUPFAM" id="SSF103473">
    <property type="entry name" value="MFS general substrate transporter"/>
    <property type="match status" value="1"/>
</dbReference>
<dbReference type="GO" id="GO:0005886">
    <property type="term" value="C:plasma membrane"/>
    <property type="evidence" value="ECO:0007669"/>
    <property type="project" value="UniProtKB-SubCell"/>
</dbReference>
<keyword evidence="8" id="KW-1185">Reference proteome</keyword>
<evidence type="ECO:0000256" key="5">
    <source>
        <dbReference type="SAM" id="Phobius"/>
    </source>
</evidence>
<keyword evidence="2 5" id="KW-0812">Transmembrane</keyword>
<evidence type="ECO:0000256" key="3">
    <source>
        <dbReference type="ARBA" id="ARBA00022989"/>
    </source>
</evidence>
<accession>A0A2A9CNV4</accession>
<dbReference type="PANTHER" id="PTHR23514">
    <property type="entry name" value="BYPASS OF STOP CODON PROTEIN 6"/>
    <property type="match status" value="1"/>
</dbReference>
<organism evidence="7 8">
    <name type="scientific">Propionicimonas paludicola</name>
    <dbReference type="NCBI Taxonomy" id="185243"/>
    <lineage>
        <taxon>Bacteria</taxon>
        <taxon>Bacillati</taxon>
        <taxon>Actinomycetota</taxon>
        <taxon>Actinomycetes</taxon>
        <taxon>Propionibacteriales</taxon>
        <taxon>Nocardioidaceae</taxon>
        <taxon>Propionicimonas</taxon>
    </lineage>
</organism>
<feature type="transmembrane region" description="Helical" evidence="5">
    <location>
        <begin position="345"/>
        <end position="370"/>
    </location>
</feature>
<dbReference type="InterPro" id="IPR051788">
    <property type="entry name" value="MFS_Transporter"/>
</dbReference>
<feature type="transmembrane region" description="Helical" evidence="5">
    <location>
        <begin position="288"/>
        <end position="306"/>
    </location>
</feature>
<feature type="transmembrane region" description="Helical" evidence="5">
    <location>
        <begin position="225"/>
        <end position="244"/>
    </location>
</feature>
<dbReference type="GO" id="GO:0022857">
    <property type="term" value="F:transmembrane transporter activity"/>
    <property type="evidence" value="ECO:0007669"/>
    <property type="project" value="InterPro"/>
</dbReference>